<comment type="caution">
    <text evidence="1">The sequence shown here is derived from an EMBL/GenBank/DDBJ whole genome shotgun (WGS) entry which is preliminary data.</text>
</comment>
<evidence type="ECO:0000313" key="2">
    <source>
        <dbReference type="Proteomes" id="UP000294684"/>
    </source>
</evidence>
<protein>
    <submittedName>
        <fullName evidence="1">Uncharacterized protein</fullName>
    </submittedName>
</protein>
<gene>
    <name evidence="1" type="ORF">CLV96_2671</name>
</gene>
<evidence type="ECO:0000313" key="1">
    <source>
        <dbReference type="EMBL" id="TDY73635.1"/>
    </source>
</evidence>
<dbReference type="EMBL" id="SORO01000001">
    <property type="protein sequence ID" value="TDY73635.1"/>
    <property type="molecule type" value="Genomic_DNA"/>
</dbReference>
<name>A0A4R8N2V5_LEPME</name>
<proteinExistence type="predicted"/>
<reference evidence="1 2" key="1">
    <citation type="submission" date="2019-03" db="EMBL/GenBank/DDBJ databases">
        <title>Genomic Encyclopedia of Archaeal and Bacterial Type Strains, Phase II (KMG-II): from individual species to whole genera.</title>
        <authorList>
            <person name="Goeker M."/>
        </authorList>
    </citation>
    <scope>NUCLEOTIDE SEQUENCE [LARGE SCALE GENOMIC DNA]</scope>
    <source>
        <strain evidence="1 2">DSM 21537</strain>
    </source>
</reference>
<dbReference type="AlphaFoldDB" id="A0A4R8N2V5"/>
<sequence length="55" mass="6300">MTLPSWSCVNEDKNGQYDRWYILLLSGKFPLALEENLISDATKSLIDELIETLVI</sequence>
<keyword evidence="2" id="KW-1185">Reference proteome</keyword>
<accession>A0A4R8N2V5</accession>
<organism evidence="1 2">
    <name type="scientific">Leptospira meyeri</name>
    <dbReference type="NCBI Taxonomy" id="29508"/>
    <lineage>
        <taxon>Bacteria</taxon>
        <taxon>Pseudomonadati</taxon>
        <taxon>Spirochaetota</taxon>
        <taxon>Spirochaetia</taxon>
        <taxon>Leptospirales</taxon>
        <taxon>Leptospiraceae</taxon>
        <taxon>Leptospira</taxon>
    </lineage>
</organism>
<dbReference type="Proteomes" id="UP000294684">
    <property type="component" value="Unassembled WGS sequence"/>
</dbReference>